<gene>
    <name evidence="4" type="ORF">OCTVUL_1B016051</name>
</gene>
<dbReference type="Pfam" id="PF05729">
    <property type="entry name" value="NACHT"/>
    <property type="match status" value="1"/>
</dbReference>
<name>A0AA36FNK0_OCTVU</name>
<sequence length="1246" mass="143481">MACALSRGDHSEESTRVKFFITSYAEDFFSERELLRKEIQPELETWSNINNIKLEVYHIKWGSKHAERRDFTDLKAMQSKIEDCYYNNVMPIFLNFTSETLGWVPTWGDYHHQFIESYLKSYGLTSLDLEVMYGAYREDNLNSLFLYRSDSFLESLPQEEKCAFPQKMGKSDALVSETCNKINQRFPPDRIIKYKPVYKGLTGKRKRPKLQFNDCLKEMICEFVKMRILHDYLGHPCHRGMYYDHMARQLHESFMLKKSERVMGREKIINEIEQYIVQEKRDVPLILVGGAGSGKSSVLCKAAALISKKASEDLKSASGKSWHVFYHFVGAVPGSTTVEVMLKRLLREMDRINDSNMPPKDLDATAQMCCSMLSNPNTRPLIMFVDALNQFVDDQAARVLSWLPRKLAPQVRIIFSSIGKSQQHLTLINRETKPIEIHITPLDVESRKDMARDLLQSDVGNEICLSDDQLNDLMTKESSENPLWLAVACEELKHVNNGEINQKINDLPNGLLNLLAEVLTRLENTPQGNLITATLCLLEASSVGLLESELRQILGNEATLMPPSPFDEKEEKESSEKESTKHCQSLPEEKWQEVYSTLKPFLRPYGDSKEGRIDFYHRAVSKAVRKIYFEPEESELDKGQSYYWWHKKLADFFQNTPNTDRMIEEYPYQLVCLDDTYRLSKCLCDWRIFDVLYHEEYSSVLLSLWRKVGTANAMVSAYEKALSEFEEEENIMEELVSIRYEKVCRVVIQAGKNHEALELLKTAMKIEEKELGARNHRMVELYALMAEIYDEKLKLNDFVSPSQLPDLRKAISYGKKAIALRKKLSGRYHKFKLGMSLMKLAFNMESWEACGGSTEMPGSEALAEGNRCIDVAIKIFQELNDIGHYAEALMTKGVLATRGSMEQLKLYNQAMDLCMQMYGEYHILTSRLYINIGIVYEDNKEYRKAYEYFKKWARVSEEILGPDHPKTRRAKGVLQETRYRRIAQELGEWDYDGDTDGGESYDDDDDEDDEMENPDLEHYYDDAISRQTDSHRNQYRLAAAAAAAAAVVVDNTEIEAMEDSVEGAELDNRADNNVGSNSEDEDDDDDDSEHGNFEYVVGQERPATRRYFSNNSSSSVSGVDSNNQHHHQIDRNNRRQSFDYAFDLDDDDDSDREHSDNENFFDDNCEDYDEQYTLLVDHIPAIEEVSVRLDRQADQCGGDVTPSSAVVSEFIDDNRFADDDTEQDTDFSDIVCPENYISGHFQDGVR</sequence>
<dbReference type="EMBL" id="OX597837">
    <property type="protein sequence ID" value="CAI9740318.1"/>
    <property type="molecule type" value="Genomic_DNA"/>
</dbReference>
<dbReference type="GO" id="GO:0080008">
    <property type="term" value="C:Cul4-RING E3 ubiquitin ligase complex"/>
    <property type="evidence" value="ECO:0007669"/>
    <property type="project" value="TreeGrafter"/>
</dbReference>
<feature type="region of interest" description="Disordered" evidence="2">
    <location>
        <begin position="985"/>
        <end position="1020"/>
    </location>
</feature>
<dbReference type="PANTHER" id="PTHR19860:SF14">
    <property type="entry name" value="DUF4062 DOMAIN-CONTAINING PROTEIN"/>
    <property type="match status" value="1"/>
</dbReference>
<organism evidence="4 5">
    <name type="scientific">Octopus vulgaris</name>
    <name type="common">Common octopus</name>
    <dbReference type="NCBI Taxonomy" id="6645"/>
    <lineage>
        <taxon>Eukaryota</taxon>
        <taxon>Metazoa</taxon>
        <taxon>Spiralia</taxon>
        <taxon>Lophotrochozoa</taxon>
        <taxon>Mollusca</taxon>
        <taxon>Cephalopoda</taxon>
        <taxon>Coleoidea</taxon>
        <taxon>Octopodiformes</taxon>
        <taxon>Octopoda</taxon>
        <taxon>Incirrata</taxon>
        <taxon>Octopodidae</taxon>
        <taxon>Octopus</taxon>
    </lineage>
</organism>
<dbReference type="Proteomes" id="UP001162480">
    <property type="component" value="Chromosome 24"/>
</dbReference>
<feature type="compositionally biased region" description="Low complexity" evidence="2">
    <location>
        <begin position="1109"/>
        <end position="1122"/>
    </location>
</feature>
<accession>A0AA36FNK0</accession>
<proteinExistence type="predicted"/>
<evidence type="ECO:0000256" key="1">
    <source>
        <dbReference type="ARBA" id="ARBA00022737"/>
    </source>
</evidence>
<evidence type="ECO:0000313" key="4">
    <source>
        <dbReference type="EMBL" id="CAI9740318.1"/>
    </source>
</evidence>
<protein>
    <submittedName>
        <fullName evidence="4">Repeat-containing DDB_G0287407-like</fullName>
    </submittedName>
</protein>
<dbReference type="InterPro" id="IPR011990">
    <property type="entry name" value="TPR-like_helical_dom_sf"/>
</dbReference>
<reference evidence="4" key="1">
    <citation type="submission" date="2023-08" db="EMBL/GenBank/DDBJ databases">
        <authorList>
            <person name="Alioto T."/>
            <person name="Alioto T."/>
            <person name="Gomez Garrido J."/>
        </authorList>
    </citation>
    <scope>NUCLEOTIDE SEQUENCE</scope>
</reference>
<dbReference type="AlphaFoldDB" id="A0AA36FNK0"/>
<evidence type="ECO:0000256" key="2">
    <source>
        <dbReference type="SAM" id="MobiDB-lite"/>
    </source>
</evidence>
<feature type="compositionally biased region" description="Basic and acidic residues" evidence="2">
    <location>
        <begin position="1127"/>
        <end position="1137"/>
    </location>
</feature>
<dbReference type="Pfam" id="PF13374">
    <property type="entry name" value="TPR_10"/>
    <property type="match status" value="1"/>
</dbReference>
<dbReference type="InterPro" id="IPR051191">
    <property type="entry name" value="DCAF12"/>
</dbReference>
<dbReference type="SUPFAM" id="SSF48452">
    <property type="entry name" value="TPR-like"/>
    <property type="match status" value="2"/>
</dbReference>
<dbReference type="InterPro" id="IPR027417">
    <property type="entry name" value="P-loop_NTPase"/>
</dbReference>
<dbReference type="Gene3D" id="1.25.40.10">
    <property type="entry name" value="Tetratricopeptide repeat domain"/>
    <property type="match status" value="2"/>
</dbReference>
<feature type="region of interest" description="Disordered" evidence="2">
    <location>
        <begin position="1059"/>
        <end position="1159"/>
    </location>
</feature>
<dbReference type="PANTHER" id="PTHR19860">
    <property type="entry name" value="DDB1- AND CUL4-ASSOCIATED FACTOR 12-RELATED"/>
    <property type="match status" value="1"/>
</dbReference>
<dbReference type="SUPFAM" id="SSF52540">
    <property type="entry name" value="P-loop containing nucleoside triphosphate hydrolases"/>
    <property type="match status" value="1"/>
</dbReference>
<feature type="compositionally biased region" description="Acidic residues" evidence="2">
    <location>
        <begin position="987"/>
        <end position="1014"/>
    </location>
</feature>
<dbReference type="InterPro" id="IPR007111">
    <property type="entry name" value="NACHT_NTPase"/>
</dbReference>
<evidence type="ECO:0000259" key="3">
    <source>
        <dbReference type="Pfam" id="PF05729"/>
    </source>
</evidence>
<keyword evidence="5" id="KW-1185">Reference proteome</keyword>
<feature type="compositionally biased region" description="Acidic residues" evidence="2">
    <location>
        <begin position="1078"/>
        <end position="1088"/>
    </location>
</feature>
<evidence type="ECO:0000313" key="5">
    <source>
        <dbReference type="Proteomes" id="UP001162480"/>
    </source>
</evidence>
<feature type="region of interest" description="Disordered" evidence="2">
    <location>
        <begin position="557"/>
        <end position="584"/>
    </location>
</feature>
<dbReference type="Gene3D" id="3.40.50.300">
    <property type="entry name" value="P-loop containing nucleotide triphosphate hydrolases"/>
    <property type="match status" value="1"/>
</dbReference>
<feature type="compositionally biased region" description="Basic and acidic residues" evidence="2">
    <location>
        <begin position="566"/>
        <end position="584"/>
    </location>
</feature>
<keyword evidence="1" id="KW-0677">Repeat</keyword>
<feature type="domain" description="NACHT" evidence="3">
    <location>
        <begin position="285"/>
        <end position="456"/>
    </location>
</feature>